<reference evidence="1" key="1">
    <citation type="journal article" date="2015" name="Nature">
        <title>Complex archaea that bridge the gap between prokaryotes and eukaryotes.</title>
        <authorList>
            <person name="Spang A."/>
            <person name="Saw J.H."/>
            <person name="Jorgensen S.L."/>
            <person name="Zaremba-Niedzwiedzka K."/>
            <person name="Martijn J."/>
            <person name="Lind A.E."/>
            <person name="van Eijk R."/>
            <person name="Schleper C."/>
            <person name="Guy L."/>
            <person name="Ettema T.J."/>
        </authorList>
    </citation>
    <scope>NUCLEOTIDE SEQUENCE</scope>
</reference>
<dbReference type="EMBL" id="LAZR01068637">
    <property type="protein sequence ID" value="KKK49266.1"/>
    <property type="molecule type" value="Genomic_DNA"/>
</dbReference>
<name>A0A0F8YME5_9ZZZZ</name>
<protein>
    <recommendedName>
        <fullName evidence="2">Apea-like HEPN domain-containing protein</fullName>
    </recommendedName>
</protein>
<sequence length="198" mass="23826">MEEVNSKILLCFNKEYSIADYNKDFRQGNKKRIARFIFDRFKERYIEPFKKNKNKNGFSMMAVACLMIEALESFYQGYENTKNKSKDCFITFFEHCDELKEFRGLEEDFYYHIRCGILHQAETRDGWKISRKKEFPLLNEKTRTINATKFLNQLEKYLISYSEKLENSDNTADIWKKFEKKMAAIIENCQEKPLMRTV</sequence>
<proteinExistence type="predicted"/>
<gene>
    <name evidence="1" type="ORF">LCGC14_3136780</name>
</gene>
<dbReference type="AlphaFoldDB" id="A0A0F8YME5"/>
<comment type="caution">
    <text evidence="1">The sequence shown here is derived from an EMBL/GenBank/DDBJ whole genome shotgun (WGS) entry which is preliminary data.</text>
</comment>
<evidence type="ECO:0000313" key="1">
    <source>
        <dbReference type="EMBL" id="KKK49266.1"/>
    </source>
</evidence>
<accession>A0A0F8YME5</accession>
<organism evidence="1">
    <name type="scientific">marine sediment metagenome</name>
    <dbReference type="NCBI Taxonomy" id="412755"/>
    <lineage>
        <taxon>unclassified sequences</taxon>
        <taxon>metagenomes</taxon>
        <taxon>ecological metagenomes</taxon>
    </lineage>
</organism>
<evidence type="ECO:0008006" key="2">
    <source>
        <dbReference type="Google" id="ProtNLM"/>
    </source>
</evidence>